<sequence length="84" mass="9630">MQSLRENKDKKDVFTGDYNKIVDELLGIVLPEKGGSQKEDSLTVEDRIRIIAKVVQKTGLGEEELREIRNAEMLKRQNPVYGKK</sequence>
<evidence type="ECO:0000313" key="1">
    <source>
        <dbReference type="EMBL" id="OGI65097.1"/>
    </source>
</evidence>
<gene>
    <name evidence="1" type="ORF">A2647_04060</name>
</gene>
<comment type="caution">
    <text evidence="1">The sequence shown here is derived from an EMBL/GenBank/DDBJ whole genome shotgun (WGS) entry which is preliminary data.</text>
</comment>
<dbReference type="AlphaFoldDB" id="A0A1F6V613"/>
<reference evidence="1 2" key="1">
    <citation type="journal article" date="2016" name="Nat. Commun.">
        <title>Thousands of microbial genomes shed light on interconnected biogeochemical processes in an aquifer system.</title>
        <authorList>
            <person name="Anantharaman K."/>
            <person name="Brown C.T."/>
            <person name="Hug L.A."/>
            <person name="Sharon I."/>
            <person name="Castelle C.J."/>
            <person name="Probst A.J."/>
            <person name="Thomas B.C."/>
            <person name="Singh A."/>
            <person name="Wilkins M.J."/>
            <person name="Karaoz U."/>
            <person name="Brodie E.L."/>
            <person name="Williams K.H."/>
            <person name="Hubbard S.S."/>
            <person name="Banfield J.F."/>
        </authorList>
    </citation>
    <scope>NUCLEOTIDE SEQUENCE [LARGE SCALE GENOMIC DNA]</scope>
</reference>
<proteinExistence type="predicted"/>
<dbReference type="Proteomes" id="UP000177370">
    <property type="component" value="Unassembled WGS sequence"/>
</dbReference>
<protein>
    <submittedName>
        <fullName evidence="1">Uncharacterized protein</fullName>
    </submittedName>
</protein>
<evidence type="ECO:0000313" key="2">
    <source>
        <dbReference type="Proteomes" id="UP000177370"/>
    </source>
</evidence>
<accession>A0A1F6V613</accession>
<dbReference type="EMBL" id="MFTP01000022">
    <property type="protein sequence ID" value="OGI65097.1"/>
    <property type="molecule type" value="Genomic_DNA"/>
</dbReference>
<organism evidence="1 2">
    <name type="scientific">Candidatus Nomurabacteria bacterium RIFCSPHIGHO2_01_FULL_40_24b</name>
    <dbReference type="NCBI Taxonomy" id="1801739"/>
    <lineage>
        <taxon>Bacteria</taxon>
        <taxon>Candidatus Nomuraibacteriota</taxon>
    </lineage>
</organism>
<name>A0A1F6V613_9BACT</name>